<reference evidence="5" key="1">
    <citation type="journal article" date="2023" name="Insect Mol. Biol.">
        <title>Genome sequencing provides insights into the evolution of gene families encoding plant cell wall-degrading enzymes in longhorned beetles.</title>
        <authorList>
            <person name="Shin N.R."/>
            <person name="Okamura Y."/>
            <person name="Kirsch R."/>
            <person name="Pauchet Y."/>
        </authorList>
    </citation>
    <scope>NUCLEOTIDE SEQUENCE</scope>
    <source>
        <strain evidence="5">AMC_N1</strain>
    </source>
</reference>
<dbReference type="InterPro" id="IPR015362">
    <property type="entry name" value="WIBG_mago-bd"/>
</dbReference>
<dbReference type="GO" id="GO:0035145">
    <property type="term" value="C:exon-exon junction complex"/>
    <property type="evidence" value="ECO:0007669"/>
    <property type="project" value="TreeGrafter"/>
</dbReference>
<feature type="region of interest" description="Disordered" evidence="3">
    <location>
        <begin position="1"/>
        <end position="25"/>
    </location>
</feature>
<keyword evidence="6" id="KW-1185">Reference proteome</keyword>
<evidence type="ECO:0000313" key="5">
    <source>
        <dbReference type="EMBL" id="KAJ8935234.1"/>
    </source>
</evidence>
<evidence type="ECO:0000256" key="3">
    <source>
        <dbReference type="SAM" id="MobiDB-lite"/>
    </source>
</evidence>
<dbReference type="AlphaFoldDB" id="A0AAV8X8E5"/>
<accession>A0AAV8X8E5</accession>
<proteinExistence type="inferred from homology"/>
<feature type="compositionally biased region" description="Polar residues" evidence="3">
    <location>
        <begin position="1"/>
        <end position="12"/>
    </location>
</feature>
<dbReference type="GO" id="GO:1903259">
    <property type="term" value="P:exon-exon junction complex disassembly"/>
    <property type="evidence" value="ECO:0007669"/>
    <property type="project" value="InterPro"/>
</dbReference>
<feature type="domain" description="WIBG Mago-binding" evidence="4">
    <location>
        <begin position="12"/>
        <end position="38"/>
    </location>
</feature>
<dbReference type="SUPFAM" id="SSF101931">
    <property type="entry name" value="Pym (Within the bgcn gene intron protein, WIBG), N-terminal domain"/>
    <property type="match status" value="1"/>
</dbReference>
<comment type="similarity">
    <text evidence="1">Belongs to the pym family.</text>
</comment>
<dbReference type="Proteomes" id="UP001162162">
    <property type="component" value="Unassembled WGS sequence"/>
</dbReference>
<dbReference type="SMART" id="SM01273">
    <property type="entry name" value="Mago-bind"/>
    <property type="match status" value="1"/>
</dbReference>
<dbReference type="PANTHER" id="PTHR22959">
    <property type="entry name" value="PYM PROTEIN"/>
    <property type="match status" value="1"/>
</dbReference>
<dbReference type="EMBL" id="JAPWTK010000913">
    <property type="protein sequence ID" value="KAJ8935234.1"/>
    <property type="molecule type" value="Genomic_DNA"/>
</dbReference>
<dbReference type="InterPro" id="IPR039333">
    <property type="entry name" value="PYM1"/>
</dbReference>
<comment type="caution">
    <text evidence="5">The sequence shown here is derived from an EMBL/GenBank/DDBJ whole genome shotgun (WGS) entry which is preliminary data.</text>
</comment>
<name>A0AAV8X8E5_9CUCU</name>
<gene>
    <name evidence="5" type="ORF">NQ318_011454</name>
</gene>
<dbReference type="Pfam" id="PF09282">
    <property type="entry name" value="Mago-bind"/>
    <property type="match status" value="1"/>
</dbReference>
<dbReference type="GO" id="GO:0003723">
    <property type="term" value="F:RNA binding"/>
    <property type="evidence" value="ECO:0007669"/>
    <property type="project" value="TreeGrafter"/>
</dbReference>
<protein>
    <recommendedName>
        <fullName evidence="2">Partner of Y14 and mago</fullName>
    </recommendedName>
</protein>
<dbReference type="InterPro" id="IPR036348">
    <property type="entry name" value="WIBG_N_sf"/>
</dbReference>
<organism evidence="5 6">
    <name type="scientific">Aromia moschata</name>
    <dbReference type="NCBI Taxonomy" id="1265417"/>
    <lineage>
        <taxon>Eukaryota</taxon>
        <taxon>Metazoa</taxon>
        <taxon>Ecdysozoa</taxon>
        <taxon>Arthropoda</taxon>
        <taxon>Hexapoda</taxon>
        <taxon>Insecta</taxon>
        <taxon>Pterygota</taxon>
        <taxon>Neoptera</taxon>
        <taxon>Endopterygota</taxon>
        <taxon>Coleoptera</taxon>
        <taxon>Polyphaga</taxon>
        <taxon>Cucujiformia</taxon>
        <taxon>Chrysomeloidea</taxon>
        <taxon>Cerambycidae</taxon>
        <taxon>Cerambycinae</taxon>
        <taxon>Callichromatini</taxon>
        <taxon>Aromia</taxon>
    </lineage>
</organism>
<feature type="region of interest" description="Disordered" evidence="3">
    <location>
        <begin position="48"/>
        <end position="68"/>
    </location>
</feature>
<evidence type="ECO:0000256" key="2">
    <source>
        <dbReference type="ARBA" id="ARBA00018898"/>
    </source>
</evidence>
<evidence type="ECO:0000313" key="6">
    <source>
        <dbReference type="Proteomes" id="UP001162162"/>
    </source>
</evidence>
<evidence type="ECO:0000259" key="4">
    <source>
        <dbReference type="SMART" id="SM01273"/>
    </source>
</evidence>
<dbReference type="GO" id="GO:0005737">
    <property type="term" value="C:cytoplasm"/>
    <property type="evidence" value="ECO:0007669"/>
    <property type="project" value="TreeGrafter"/>
</dbReference>
<dbReference type="PANTHER" id="PTHR22959:SF0">
    <property type="entry name" value="PARTNER OF Y14 AND MAGO"/>
    <property type="match status" value="1"/>
</dbReference>
<evidence type="ECO:0000256" key="1">
    <source>
        <dbReference type="ARBA" id="ARBA00009394"/>
    </source>
</evidence>
<sequence length="186" mass="21713">MSGYSNVINENGEQFIPASQRPDGTWRKARRVKDGYVPQEEVPLYESKGKQFMTRKQQPSTPGKIVHHPIPGLCIEQEEKQKKISKKKNKKNVEIINQDINNHFENMTITENSRIQDNNQHSLNKETTDPIKKLKNLRKRLREIEGLEEKLKNGSLIKPEPEQMVKLKRKSELLEQISKLEKEVPH</sequence>